<name>A0A9I9DRD3_CUCME</name>
<feature type="compositionally biased region" description="Basic and acidic residues" evidence="1">
    <location>
        <begin position="7"/>
        <end position="18"/>
    </location>
</feature>
<feature type="region of interest" description="Disordered" evidence="1">
    <location>
        <begin position="1"/>
        <end position="26"/>
    </location>
</feature>
<sequence>MAKYKKERACSRYGHPKEGSANAHYAGKAHRSVPHFGSEGGKQATLWVLSLKVSMKGLQCPIPRGPIRVHFQIQV</sequence>
<evidence type="ECO:0000313" key="2">
    <source>
        <dbReference type="EnsemblPlants" id="MELO3C021997.2.1"/>
    </source>
</evidence>
<organism evidence="2">
    <name type="scientific">Cucumis melo</name>
    <name type="common">Muskmelon</name>
    <dbReference type="NCBI Taxonomy" id="3656"/>
    <lineage>
        <taxon>Eukaryota</taxon>
        <taxon>Viridiplantae</taxon>
        <taxon>Streptophyta</taxon>
        <taxon>Embryophyta</taxon>
        <taxon>Tracheophyta</taxon>
        <taxon>Spermatophyta</taxon>
        <taxon>Magnoliopsida</taxon>
        <taxon>eudicotyledons</taxon>
        <taxon>Gunneridae</taxon>
        <taxon>Pentapetalae</taxon>
        <taxon>rosids</taxon>
        <taxon>fabids</taxon>
        <taxon>Cucurbitales</taxon>
        <taxon>Cucurbitaceae</taxon>
        <taxon>Benincaseae</taxon>
        <taxon>Cucumis</taxon>
    </lineage>
</organism>
<protein>
    <submittedName>
        <fullName evidence="2">Uncharacterized protein</fullName>
    </submittedName>
</protein>
<dbReference type="EnsemblPlants" id="MELO3C021997.2.1">
    <property type="protein sequence ID" value="MELO3C021997.2.1"/>
    <property type="gene ID" value="MELO3C021997.2"/>
</dbReference>
<dbReference type="AlphaFoldDB" id="A0A9I9DRD3"/>
<evidence type="ECO:0000256" key="1">
    <source>
        <dbReference type="SAM" id="MobiDB-lite"/>
    </source>
</evidence>
<proteinExistence type="predicted"/>
<dbReference type="Gramene" id="MELO3C021997.2.1">
    <property type="protein sequence ID" value="MELO3C021997.2.1"/>
    <property type="gene ID" value="MELO3C021997.2"/>
</dbReference>
<reference evidence="2" key="1">
    <citation type="submission" date="2023-03" db="UniProtKB">
        <authorList>
            <consortium name="EnsemblPlants"/>
        </authorList>
    </citation>
    <scope>IDENTIFICATION</scope>
</reference>
<accession>A0A9I9DRD3</accession>